<dbReference type="STRING" id="1236976.JCM16418_2527"/>
<keyword evidence="1" id="KW-0732">Signal</keyword>
<name>W7YJ04_9BACL</name>
<evidence type="ECO:0000313" key="3">
    <source>
        <dbReference type="EMBL" id="GAF08452.1"/>
    </source>
</evidence>
<feature type="signal peptide" evidence="1">
    <location>
        <begin position="1"/>
        <end position="27"/>
    </location>
</feature>
<evidence type="ECO:0000256" key="1">
    <source>
        <dbReference type="SAM" id="SignalP"/>
    </source>
</evidence>
<dbReference type="eggNOG" id="COG3544">
    <property type="taxonomic scope" value="Bacteria"/>
</dbReference>
<dbReference type="AlphaFoldDB" id="W7YJ04"/>
<dbReference type="Proteomes" id="UP000019364">
    <property type="component" value="Unassembled WGS sequence"/>
</dbReference>
<organism evidence="3 4">
    <name type="scientific">Paenibacillus pini JCM 16418</name>
    <dbReference type="NCBI Taxonomy" id="1236976"/>
    <lineage>
        <taxon>Bacteria</taxon>
        <taxon>Bacillati</taxon>
        <taxon>Bacillota</taxon>
        <taxon>Bacilli</taxon>
        <taxon>Bacillales</taxon>
        <taxon>Paenibacillaceae</taxon>
        <taxon>Paenibacillus</taxon>
    </lineage>
</organism>
<evidence type="ECO:0000313" key="4">
    <source>
        <dbReference type="Proteomes" id="UP000019364"/>
    </source>
</evidence>
<dbReference type="Pfam" id="PF03713">
    <property type="entry name" value="DUF305"/>
    <property type="match status" value="1"/>
</dbReference>
<dbReference type="PANTHER" id="PTHR36933:SF1">
    <property type="entry name" value="SLL0788 PROTEIN"/>
    <property type="match status" value="1"/>
</dbReference>
<dbReference type="InterPro" id="IPR005183">
    <property type="entry name" value="DUF305_CopM-like"/>
</dbReference>
<dbReference type="OrthoDB" id="8603558at2"/>
<comment type="caution">
    <text evidence="3">The sequence shown here is derived from an EMBL/GenBank/DDBJ whole genome shotgun (WGS) entry which is preliminary data.</text>
</comment>
<keyword evidence="4" id="KW-1185">Reference proteome</keyword>
<dbReference type="RefSeq" id="WP_036648838.1">
    <property type="nucleotide sequence ID" value="NZ_BAVZ01000006.1"/>
</dbReference>
<reference evidence="3 4" key="1">
    <citation type="journal article" date="2014" name="Genome Announc.">
        <title>Draft Genome Sequence of Paenibacillus pini JCM 16418T, Isolated from the Rhizosphere of Pine Tree.</title>
        <authorList>
            <person name="Yuki M."/>
            <person name="Oshima K."/>
            <person name="Suda W."/>
            <person name="Oshida Y."/>
            <person name="Kitamura K."/>
            <person name="Iida Y."/>
            <person name="Hattori M."/>
            <person name="Ohkuma M."/>
        </authorList>
    </citation>
    <scope>NUCLEOTIDE SEQUENCE [LARGE SCALE GENOMIC DNA]</scope>
    <source>
        <strain evidence="3 4">JCM 16418</strain>
    </source>
</reference>
<dbReference type="EMBL" id="BAVZ01000006">
    <property type="protein sequence ID" value="GAF08452.1"/>
    <property type="molecule type" value="Genomic_DNA"/>
</dbReference>
<gene>
    <name evidence="3" type="ORF">JCM16418_2527</name>
</gene>
<accession>W7YJ04</accession>
<dbReference type="InterPro" id="IPR012347">
    <property type="entry name" value="Ferritin-like"/>
</dbReference>
<feature type="chain" id="PRO_5004906722" description="DUF305 domain-containing protein" evidence="1">
    <location>
        <begin position="28"/>
        <end position="181"/>
    </location>
</feature>
<feature type="domain" description="DUF305" evidence="2">
    <location>
        <begin position="80"/>
        <end position="162"/>
    </location>
</feature>
<dbReference type="Gene3D" id="1.20.1260.10">
    <property type="match status" value="1"/>
</dbReference>
<proteinExistence type="predicted"/>
<sequence>MKKRMIGLLAGLTIWMLLTGPQSYIQAADTDDGSVGKKPGASKEQVKETKEEAYIQNYDRILRTMKERMSSAPKTGDPTVDFLYEMIPHHMAAISMSENLISYVPNGNAEVKKLAETIIREQTDGVSRMNNLLERIKNSPQIDIAQEEAYLKGYEEAYKAMIARMERSDLLVISIKISWKR</sequence>
<protein>
    <recommendedName>
        <fullName evidence="2">DUF305 domain-containing protein</fullName>
    </recommendedName>
</protein>
<evidence type="ECO:0000259" key="2">
    <source>
        <dbReference type="Pfam" id="PF03713"/>
    </source>
</evidence>
<dbReference type="PANTHER" id="PTHR36933">
    <property type="entry name" value="SLL0788 PROTEIN"/>
    <property type="match status" value="1"/>
</dbReference>